<proteinExistence type="inferred from homology"/>
<dbReference type="KEGG" id="slom:PXH66_13300"/>
<feature type="domain" description="HTH lysR-type" evidence="5">
    <location>
        <begin position="1"/>
        <end position="58"/>
    </location>
</feature>
<reference evidence="6" key="1">
    <citation type="submission" date="2023-03" db="EMBL/GenBank/DDBJ databases">
        <title>Lomoglobus Profundus gen. nov., sp. nov., a novel member of the phylum Verrucomicrobia, isolated from deep-marine sediment of South China Sea.</title>
        <authorList>
            <person name="Ahmad T."/>
            <person name="Ishaq S.E."/>
            <person name="Wang F."/>
        </authorList>
    </citation>
    <scope>NUCLEOTIDE SEQUENCE</scope>
    <source>
        <strain evidence="6">LMO-M01</strain>
    </source>
</reference>
<dbReference type="InterPro" id="IPR000847">
    <property type="entry name" value="LysR_HTH_N"/>
</dbReference>
<dbReference type="SUPFAM" id="SSF46785">
    <property type="entry name" value="Winged helix' DNA-binding domain"/>
    <property type="match status" value="1"/>
</dbReference>
<evidence type="ECO:0000259" key="5">
    <source>
        <dbReference type="PROSITE" id="PS50931"/>
    </source>
</evidence>
<evidence type="ECO:0000313" key="7">
    <source>
        <dbReference type="Proteomes" id="UP001218638"/>
    </source>
</evidence>
<dbReference type="GO" id="GO:0003700">
    <property type="term" value="F:DNA-binding transcription factor activity"/>
    <property type="evidence" value="ECO:0007669"/>
    <property type="project" value="InterPro"/>
</dbReference>
<evidence type="ECO:0000313" key="6">
    <source>
        <dbReference type="EMBL" id="WED63308.1"/>
    </source>
</evidence>
<sequence>MELRHLRYFVAVAEELNFRRAAERVRVAQPALSKQIKDLEHDVGAKLLARNTAGVALTDAGAVFLPEAQEILAHAERATVMAREAHSGWRGSLTVANVSAISASFMPAALSTFHARYPEVDVSLEEMLFPEQISALETGKIQVGFSIESGTPLPDQFERFKVLETEICVAMGENHAMANRSRVSLHDLEGERLLCFDPGTHPMHRDLIRRICTDRGVKPGRFKGVSSIESIHAMIEGDQGISFLAAASARRRRTEGVVYRPIKERGDDLRLELYAIWKRQDVSPLALNFVEVLRVVCGQKATTGTAAA</sequence>
<dbReference type="InterPro" id="IPR036388">
    <property type="entry name" value="WH-like_DNA-bd_sf"/>
</dbReference>
<dbReference type="GO" id="GO:0003677">
    <property type="term" value="F:DNA binding"/>
    <property type="evidence" value="ECO:0007669"/>
    <property type="project" value="UniProtKB-KW"/>
</dbReference>
<dbReference type="PANTHER" id="PTHR30346">
    <property type="entry name" value="TRANSCRIPTIONAL DUAL REGULATOR HCAR-RELATED"/>
    <property type="match status" value="1"/>
</dbReference>
<dbReference type="PROSITE" id="PS50931">
    <property type="entry name" value="HTH_LYSR"/>
    <property type="match status" value="1"/>
</dbReference>
<evidence type="ECO:0000256" key="2">
    <source>
        <dbReference type="ARBA" id="ARBA00023015"/>
    </source>
</evidence>
<dbReference type="FunFam" id="1.10.10.10:FF:000001">
    <property type="entry name" value="LysR family transcriptional regulator"/>
    <property type="match status" value="1"/>
</dbReference>
<dbReference type="SUPFAM" id="SSF53850">
    <property type="entry name" value="Periplasmic binding protein-like II"/>
    <property type="match status" value="1"/>
</dbReference>
<keyword evidence="3" id="KW-0238">DNA-binding</keyword>
<dbReference type="InterPro" id="IPR036390">
    <property type="entry name" value="WH_DNA-bd_sf"/>
</dbReference>
<comment type="similarity">
    <text evidence="1">Belongs to the LysR transcriptional regulatory family.</text>
</comment>
<dbReference type="RefSeq" id="WP_330928660.1">
    <property type="nucleotide sequence ID" value="NZ_CP119075.1"/>
</dbReference>
<evidence type="ECO:0000256" key="3">
    <source>
        <dbReference type="ARBA" id="ARBA00023125"/>
    </source>
</evidence>
<dbReference type="PANTHER" id="PTHR30346:SF0">
    <property type="entry name" value="HCA OPERON TRANSCRIPTIONAL ACTIVATOR HCAR"/>
    <property type="match status" value="1"/>
</dbReference>
<protein>
    <submittedName>
        <fullName evidence="6">LysR substrate-binding domain-containing protein</fullName>
    </submittedName>
</protein>
<dbReference type="Gene3D" id="3.40.190.10">
    <property type="entry name" value="Periplasmic binding protein-like II"/>
    <property type="match status" value="2"/>
</dbReference>
<accession>A0AAE9ZVN8</accession>
<evidence type="ECO:0000256" key="1">
    <source>
        <dbReference type="ARBA" id="ARBA00009437"/>
    </source>
</evidence>
<gene>
    <name evidence="6" type="ORF">PXH66_13300</name>
</gene>
<evidence type="ECO:0000256" key="4">
    <source>
        <dbReference type="ARBA" id="ARBA00023163"/>
    </source>
</evidence>
<name>A0AAE9ZVN8_9BACT</name>
<dbReference type="GO" id="GO:0032993">
    <property type="term" value="C:protein-DNA complex"/>
    <property type="evidence" value="ECO:0007669"/>
    <property type="project" value="TreeGrafter"/>
</dbReference>
<keyword evidence="7" id="KW-1185">Reference proteome</keyword>
<keyword evidence="2" id="KW-0805">Transcription regulation</keyword>
<dbReference type="Pfam" id="PF03466">
    <property type="entry name" value="LysR_substrate"/>
    <property type="match status" value="1"/>
</dbReference>
<organism evidence="6 7">
    <name type="scientific">Synoicihabitans lomoniglobus</name>
    <dbReference type="NCBI Taxonomy" id="2909285"/>
    <lineage>
        <taxon>Bacteria</taxon>
        <taxon>Pseudomonadati</taxon>
        <taxon>Verrucomicrobiota</taxon>
        <taxon>Opitutia</taxon>
        <taxon>Opitutales</taxon>
        <taxon>Opitutaceae</taxon>
        <taxon>Synoicihabitans</taxon>
    </lineage>
</organism>
<dbReference type="PRINTS" id="PR00039">
    <property type="entry name" value="HTHLYSR"/>
</dbReference>
<dbReference type="Proteomes" id="UP001218638">
    <property type="component" value="Chromosome"/>
</dbReference>
<keyword evidence="4" id="KW-0804">Transcription</keyword>
<dbReference type="AlphaFoldDB" id="A0AAE9ZVN8"/>
<dbReference type="CDD" id="cd08414">
    <property type="entry name" value="PBP2_LTTR_aromatics_like"/>
    <property type="match status" value="1"/>
</dbReference>
<dbReference type="Gene3D" id="1.10.10.10">
    <property type="entry name" value="Winged helix-like DNA-binding domain superfamily/Winged helix DNA-binding domain"/>
    <property type="match status" value="1"/>
</dbReference>
<dbReference type="EMBL" id="CP119075">
    <property type="protein sequence ID" value="WED63308.1"/>
    <property type="molecule type" value="Genomic_DNA"/>
</dbReference>
<dbReference type="InterPro" id="IPR005119">
    <property type="entry name" value="LysR_subst-bd"/>
</dbReference>
<dbReference type="Pfam" id="PF00126">
    <property type="entry name" value="HTH_1"/>
    <property type="match status" value="1"/>
</dbReference>